<accession>A0ACC0BB45</accession>
<name>A0ACC0BB45_CATRO</name>
<sequence length="207" mass="23326">MDASPSASNFCCELKIISAKDVDQLKSSGDHLFIRCYLSAGNDRRVQLNSREIPTNSNPIWDDSFSLECLGTEESINSVRQGNVIFELRSRNKLSSVPIFGKFGGSKLLGRAEFPWKTVFESQNMEIETWVRMILKNGRVTNEHVKPPAVKISMKIRVLEEERSKNPKNDRLRGWDNNNECCCLACNGCHSCADFDIFALGFALEAL</sequence>
<proteinExistence type="predicted"/>
<organism evidence="1 2">
    <name type="scientific">Catharanthus roseus</name>
    <name type="common">Madagascar periwinkle</name>
    <name type="synonym">Vinca rosea</name>
    <dbReference type="NCBI Taxonomy" id="4058"/>
    <lineage>
        <taxon>Eukaryota</taxon>
        <taxon>Viridiplantae</taxon>
        <taxon>Streptophyta</taxon>
        <taxon>Embryophyta</taxon>
        <taxon>Tracheophyta</taxon>
        <taxon>Spermatophyta</taxon>
        <taxon>Magnoliopsida</taxon>
        <taxon>eudicotyledons</taxon>
        <taxon>Gunneridae</taxon>
        <taxon>Pentapetalae</taxon>
        <taxon>asterids</taxon>
        <taxon>lamiids</taxon>
        <taxon>Gentianales</taxon>
        <taxon>Apocynaceae</taxon>
        <taxon>Rauvolfioideae</taxon>
        <taxon>Vinceae</taxon>
        <taxon>Catharanthinae</taxon>
        <taxon>Catharanthus</taxon>
    </lineage>
</organism>
<reference evidence="2" key="1">
    <citation type="journal article" date="2023" name="Nat. Plants">
        <title>Single-cell RNA sequencing provides a high-resolution roadmap for understanding the multicellular compartmentation of specialized metabolism.</title>
        <authorList>
            <person name="Sun S."/>
            <person name="Shen X."/>
            <person name="Li Y."/>
            <person name="Li Y."/>
            <person name="Wang S."/>
            <person name="Li R."/>
            <person name="Zhang H."/>
            <person name="Shen G."/>
            <person name="Guo B."/>
            <person name="Wei J."/>
            <person name="Xu J."/>
            <person name="St-Pierre B."/>
            <person name="Chen S."/>
            <person name="Sun C."/>
        </authorList>
    </citation>
    <scope>NUCLEOTIDE SEQUENCE [LARGE SCALE GENOMIC DNA]</scope>
</reference>
<protein>
    <submittedName>
        <fullName evidence="1">Uncharacterized protein</fullName>
    </submittedName>
</protein>
<evidence type="ECO:0000313" key="1">
    <source>
        <dbReference type="EMBL" id="KAI5669889.1"/>
    </source>
</evidence>
<gene>
    <name evidence="1" type="ORF">M9H77_19742</name>
</gene>
<evidence type="ECO:0000313" key="2">
    <source>
        <dbReference type="Proteomes" id="UP001060085"/>
    </source>
</evidence>
<keyword evidence="2" id="KW-1185">Reference proteome</keyword>
<comment type="caution">
    <text evidence="1">The sequence shown here is derived from an EMBL/GenBank/DDBJ whole genome shotgun (WGS) entry which is preliminary data.</text>
</comment>
<dbReference type="EMBL" id="CM044704">
    <property type="protein sequence ID" value="KAI5669889.1"/>
    <property type="molecule type" value="Genomic_DNA"/>
</dbReference>
<dbReference type="Proteomes" id="UP001060085">
    <property type="component" value="Linkage Group LG04"/>
</dbReference>